<dbReference type="AlphaFoldDB" id="A0A7N2N792"/>
<dbReference type="OrthoDB" id="10250282at2759"/>
<dbReference type="PROSITE" id="PS51369">
    <property type="entry name" value="TCP"/>
    <property type="match status" value="1"/>
</dbReference>
<feature type="domain" description="CN hydrolase" evidence="5">
    <location>
        <begin position="148"/>
        <end position="420"/>
    </location>
</feature>
<reference evidence="7" key="1">
    <citation type="submission" date="2021-01" db="UniProtKB">
        <authorList>
            <consortium name="EnsemblPlants"/>
        </authorList>
    </citation>
    <scope>IDENTIFICATION</scope>
</reference>
<dbReference type="SUPFAM" id="SSF56317">
    <property type="entry name" value="Carbon-nitrogen hydrolase"/>
    <property type="match status" value="1"/>
</dbReference>
<dbReference type="GO" id="GO:0018822">
    <property type="term" value="F:nitrile hydratase activity"/>
    <property type="evidence" value="ECO:0007669"/>
    <property type="project" value="TreeGrafter"/>
</dbReference>
<dbReference type="InterPro" id="IPR036526">
    <property type="entry name" value="C-N_Hydrolase_sf"/>
</dbReference>
<evidence type="ECO:0000259" key="5">
    <source>
        <dbReference type="PROSITE" id="PS50263"/>
    </source>
</evidence>
<comment type="catalytic activity">
    <reaction evidence="1">
        <text>3-cyano-L-alanine + 2 H2O = L-aspartate + NH4(+)</text>
        <dbReference type="Rhea" id="RHEA:11188"/>
        <dbReference type="ChEBI" id="CHEBI:15377"/>
        <dbReference type="ChEBI" id="CHEBI:28938"/>
        <dbReference type="ChEBI" id="CHEBI:29991"/>
        <dbReference type="ChEBI" id="CHEBI:77860"/>
        <dbReference type="EC" id="3.5.5.4"/>
    </reaction>
</comment>
<accession>A0A7N2N792</accession>
<dbReference type="OMA" id="AWLYHET"/>
<dbReference type="InParanoid" id="A0A7N2N792"/>
<evidence type="ECO:0000313" key="8">
    <source>
        <dbReference type="Proteomes" id="UP000594261"/>
    </source>
</evidence>
<dbReference type="PANTHER" id="PTHR46044:SF8">
    <property type="entry name" value="BIFUNCTIONAL NITRILASE_NITRILE HYDRATASE NIT4B"/>
    <property type="match status" value="1"/>
</dbReference>
<evidence type="ECO:0008006" key="9">
    <source>
        <dbReference type="Google" id="ProtNLM"/>
    </source>
</evidence>
<comment type="similarity">
    <text evidence="2">Belongs to the carbon-nitrogen hydrolase superfamily. Nitrilase family.</text>
</comment>
<protein>
    <recommendedName>
        <fullName evidence="9">Nitrilase</fullName>
    </recommendedName>
</protein>
<dbReference type="GO" id="GO:0047427">
    <property type="term" value="F:cyanoalanine nitrilase activity"/>
    <property type="evidence" value="ECO:0007669"/>
    <property type="project" value="UniProtKB-EC"/>
</dbReference>
<dbReference type="InterPro" id="IPR044149">
    <property type="entry name" value="Nitrilases_CHs"/>
</dbReference>
<dbReference type="Proteomes" id="UP000594261">
    <property type="component" value="Unassembled WGS sequence"/>
</dbReference>
<proteinExistence type="inferred from homology"/>
<evidence type="ECO:0000313" key="7">
    <source>
        <dbReference type="EnsemblPlants" id="QL93p1999_0039:mrna"/>
    </source>
</evidence>
<dbReference type="PANTHER" id="PTHR46044">
    <property type="entry name" value="NITRILASE"/>
    <property type="match status" value="1"/>
</dbReference>
<feature type="domain" description="TCP" evidence="6">
    <location>
        <begin position="49"/>
        <end position="103"/>
    </location>
</feature>
<name>A0A7N2N792_QUELO</name>
<dbReference type="PROSITE" id="PS00920">
    <property type="entry name" value="NITRIL_CHT_1"/>
    <property type="match status" value="1"/>
</dbReference>
<feature type="region of interest" description="Disordered" evidence="4">
    <location>
        <begin position="33"/>
        <end position="57"/>
    </location>
</feature>
<evidence type="ECO:0000259" key="6">
    <source>
        <dbReference type="PROSITE" id="PS51369"/>
    </source>
</evidence>
<dbReference type="Gene3D" id="3.60.110.10">
    <property type="entry name" value="Carbon-nitrogen hydrolase"/>
    <property type="match status" value="1"/>
</dbReference>
<dbReference type="KEGG" id="qlo:115973063"/>
<keyword evidence="8" id="KW-1185">Reference proteome</keyword>
<dbReference type="Pfam" id="PF00795">
    <property type="entry name" value="CN_hydrolase"/>
    <property type="match status" value="1"/>
</dbReference>
<feature type="active site" description="Proton acceptor" evidence="3">
    <location>
        <position position="188"/>
    </location>
</feature>
<evidence type="ECO:0000256" key="2">
    <source>
        <dbReference type="ARBA" id="ARBA00008129"/>
    </source>
</evidence>
<organism evidence="7 8">
    <name type="scientific">Quercus lobata</name>
    <name type="common">Valley oak</name>
    <dbReference type="NCBI Taxonomy" id="97700"/>
    <lineage>
        <taxon>Eukaryota</taxon>
        <taxon>Viridiplantae</taxon>
        <taxon>Streptophyta</taxon>
        <taxon>Embryophyta</taxon>
        <taxon>Tracheophyta</taxon>
        <taxon>Spermatophyta</taxon>
        <taxon>Magnoliopsida</taxon>
        <taxon>eudicotyledons</taxon>
        <taxon>Gunneridae</taxon>
        <taxon>Pentapetalae</taxon>
        <taxon>rosids</taxon>
        <taxon>fabids</taxon>
        <taxon>Fagales</taxon>
        <taxon>Fagaceae</taxon>
        <taxon>Quercus</taxon>
    </lineage>
</organism>
<evidence type="ECO:0000256" key="3">
    <source>
        <dbReference type="PROSITE-ProRule" id="PRU10139"/>
    </source>
</evidence>
<dbReference type="Pfam" id="PF03634">
    <property type="entry name" value="TCP"/>
    <property type="match status" value="1"/>
</dbReference>
<evidence type="ECO:0000256" key="4">
    <source>
        <dbReference type="SAM" id="MobiDB-lite"/>
    </source>
</evidence>
<dbReference type="CDD" id="cd07564">
    <property type="entry name" value="nitrilases_CHs"/>
    <property type="match status" value="1"/>
</dbReference>
<dbReference type="RefSeq" id="XP_030949163.1">
    <property type="nucleotide sequence ID" value="XM_031093303.1"/>
</dbReference>
<dbReference type="InterPro" id="IPR017887">
    <property type="entry name" value="TF_TCP_subgr"/>
</dbReference>
<dbReference type="GeneID" id="115973063"/>
<dbReference type="InterPro" id="IPR000132">
    <property type="entry name" value="Nitrilase/CN_hydratase_CS"/>
</dbReference>
<dbReference type="GO" id="GO:0051410">
    <property type="term" value="P:detoxification of nitrogen compound"/>
    <property type="evidence" value="ECO:0007669"/>
    <property type="project" value="TreeGrafter"/>
</dbReference>
<gene>
    <name evidence="7" type="primary">LOC115973063</name>
</gene>
<evidence type="ECO:0000256" key="1">
    <source>
        <dbReference type="ARBA" id="ARBA00000322"/>
    </source>
</evidence>
<dbReference type="PROSITE" id="PS50263">
    <property type="entry name" value="CN_HYDROLASE"/>
    <property type="match status" value="1"/>
</dbReference>
<dbReference type="Gramene" id="QL93p1999_0039:mrna">
    <property type="protein sequence ID" value="QL93p1999_0039:mrna"/>
    <property type="gene ID" value="QL93p1999_0039"/>
</dbReference>
<dbReference type="EnsemblPlants" id="QL93p1999_0039:mrna">
    <property type="protein sequence ID" value="QL93p1999_0039:mrna"/>
    <property type="gene ID" value="QL93p1999_0039"/>
</dbReference>
<sequence length="466" mass="51805">MEFEESVQLVLQPQRNVEDDNLNAPDSQIIIQQQQQQQEQKQLKRRRCTKDRHTKVDGRHRRVRIPITCCPGIFRLTEELGHRSDGQTIQWLLSQVRPDLVLSGRNSGSSNSVPPSLTLPKSKYMPVKKEEDGLVEHKALTLSPRPTVRATVVQASTVFYDTPATLDKAERLIAGTAAYGSQIVVFPEAFVGGYPHAVMFEGLTDTHLTWENKQFQMYFASAIDVPGPEVDRLAKISGKYKVHLVMGVVERVGYSLFSAILFFDSLGRYLGKHRKVMPLASECAVWWSGEKSSLNIYETPIGKISGLICWDNRMPSLRTQLYSKGIEIYCAPTAEAREIWRASMTHIALEGGCFVLSANQFCRRKDYLQSPECFSGDSNGNTSMDTIICAGGSVIISPSGTILAGPNYQGESLISADLDLGEIVRAKLDFSGIGHNIGQNCVNQISDIPDPIQYKTAVKSEVFDEL</sequence>
<feature type="compositionally biased region" description="Basic residues" evidence="4">
    <location>
        <begin position="43"/>
        <end position="57"/>
    </location>
</feature>
<dbReference type="InterPro" id="IPR003010">
    <property type="entry name" value="C-N_Hydrolase"/>
</dbReference>